<evidence type="ECO:0000259" key="2">
    <source>
        <dbReference type="Pfam" id="PF02397"/>
    </source>
</evidence>
<dbReference type="Pfam" id="PF02397">
    <property type="entry name" value="Bac_transf"/>
    <property type="match status" value="1"/>
</dbReference>
<evidence type="ECO:0000313" key="3">
    <source>
        <dbReference type="EMBL" id="KUN38063.1"/>
    </source>
</evidence>
<dbReference type="Proteomes" id="UP000053271">
    <property type="component" value="Unassembled WGS sequence"/>
</dbReference>
<feature type="domain" description="Bacterial sugar transferase" evidence="2">
    <location>
        <begin position="9"/>
        <end position="135"/>
    </location>
</feature>
<keyword evidence="4" id="KW-1185">Reference proteome</keyword>
<dbReference type="PANTHER" id="PTHR30576">
    <property type="entry name" value="COLANIC BIOSYNTHESIS UDP-GLUCOSE LIPID CARRIER TRANSFERASE"/>
    <property type="match status" value="1"/>
</dbReference>
<protein>
    <recommendedName>
        <fullName evidence="2">Bacterial sugar transferase domain-containing protein</fullName>
    </recommendedName>
</protein>
<evidence type="ECO:0000256" key="1">
    <source>
        <dbReference type="ARBA" id="ARBA00006464"/>
    </source>
</evidence>
<dbReference type="STRING" id="68231.AQJ30_14425"/>
<comment type="caution">
    <text evidence="3">The sequence shown here is derived from an EMBL/GenBank/DDBJ whole genome shotgun (WGS) entry which is preliminary data.</text>
</comment>
<accession>A0A101QXV9</accession>
<reference evidence="3 4" key="1">
    <citation type="submission" date="2015-10" db="EMBL/GenBank/DDBJ databases">
        <title>Draft genome sequence of Streptomyces longwoodensis DSM 41677, type strain for the species Streptomyces longwoodensis.</title>
        <authorList>
            <person name="Ruckert C."/>
            <person name="Winkler A."/>
            <person name="Kalinowski J."/>
            <person name="Kampfer P."/>
            <person name="Glaeser S."/>
        </authorList>
    </citation>
    <scope>NUCLEOTIDE SEQUENCE [LARGE SCALE GENOMIC DNA]</scope>
    <source>
        <strain evidence="3 4">DSM 41677</strain>
    </source>
</reference>
<proteinExistence type="inferred from homology"/>
<dbReference type="InterPro" id="IPR003362">
    <property type="entry name" value="Bact_transf"/>
</dbReference>
<dbReference type="EMBL" id="LMWS01000017">
    <property type="protein sequence ID" value="KUN38063.1"/>
    <property type="molecule type" value="Genomic_DNA"/>
</dbReference>
<comment type="similarity">
    <text evidence="1">Belongs to the bacterial sugar transferase family.</text>
</comment>
<gene>
    <name evidence="3" type="ORF">AQJ30_14425</name>
</gene>
<dbReference type="GO" id="GO:0016780">
    <property type="term" value="F:phosphotransferase activity, for other substituted phosphate groups"/>
    <property type="evidence" value="ECO:0007669"/>
    <property type="project" value="TreeGrafter"/>
</dbReference>
<organism evidence="3 4">
    <name type="scientific">Streptomyces longwoodensis</name>
    <dbReference type="NCBI Taxonomy" id="68231"/>
    <lineage>
        <taxon>Bacteria</taxon>
        <taxon>Bacillati</taxon>
        <taxon>Actinomycetota</taxon>
        <taxon>Actinomycetes</taxon>
        <taxon>Kitasatosporales</taxon>
        <taxon>Streptomycetaceae</taxon>
        <taxon>Streptomyces</taxon>
    </lineage>
</organism>
<name>A0A101QXV9_9ACTN</name>
<dbReference type="AlphaFoldDB" id="A0A101QXV9"/>
<sequence>MRTGSTGPGVTGGHDGRVTPVGRLLRRLSLDELPQLWNVLRGDMTLAGPRPEVPGLAGRYPPSCRWVFAHRPGLTGPCQLRSRAYAADLDGRADPERHYLTVQVPERTGLDAVFLHEATVREVLRLTGRTVLYVLASPFDRGACEGGGA</sequence>
<evidence type="ECO:0000313" key="4">
    <source>
        <dbReference type="Proteomes" id="UP000053271"/>
    </source>
</evidence>
<dbReference type="PANTHER" id="PTHR30576:SF0">
    <property type="entry name" value="UNDECAPRENYL-PHOSPHATE N-ACETYLGALACTOSAMINYL 1-PHOSPHATE TRANSFERASE-RELATED"/>
    <property type="match status" value="1"/>
</dbReference>